<evidence type="ECO:0000313" key="1">
    <source>
        <dbReference type="EMBL" id="CAF1696869.1"/>
    </source>
</evidence>
<dbReference type="EMBL" id="HG994367">
    <property type="protein sequence ID" value="CAF1696869.1"/>
    <property type="molecule type" value="Genomic_DNA"/>
</dbReference>
<protein>
    <submittedName>
        <fullName evidence="1">(rape) hypothetical protein</fullName>
    </submittedName>
    <submittedName>
        <fullName evidence="2">BnaAnng34550D protein</fullName>
    </submittedName>
</protein>
<proteinExistence type="predicted"/>
<reference evidence="2" key="1">
    <citation type="journal article" date="2014" name="Science">
        <title>Plant genetics. Early allopolyploid evolution in the post-Neolithic Brassica napus oilseed genome.</title>
        <authorList>
            <person name="Chalhoub B."/>
            <person name="Denoeud F."/>
            <person name="Liu S."/>
            <person name="Parkin I.A."/>
            <person name="Tang H."/>
            <person name="Wang X."/>
            <person name="Chiquet J."/>
            <person name="Belcram H."/>
            <person name="Tong C."/>
            <person name="Samans B."/>
            <person name="Correa M."/>
            <person name="Da Silva C."/>
            <person name="Just J."/>
            <person name="Falentin C."/>
            <person name="Koh C.S."/>
            <person name="Le Clainche I."/>
            <person name="Bernard M."/>
            <person name="Bento P."/>
            <person name="Noel B."/>
            <person name="Labadie K."/>
            <person name="Alberti A."/>
            <person name="Charles M."/>
            <person name="Arnaud D."/>
            <person name="Guo H."/>
            <person name="Daviaud C."/>
            <person name="Alamery S."/>
            <person name="Jabbari K."/>
            <person name="Zhao M."/>
            <person name="Edger P.P."/>
            <person name="Chelaifa H."/>
            <person name="Tack D."/>
            <person name="Lassalle G."/>
            <person name="Mestiri I."/>
            <person name="Schnel N."/>
            <person name="Le Paslier M.C."/>
            <person name="Fan G."/>
            <person name="Renault V."/>
            <person name="Bayer P.E."/>
            <person name="Golicz A.A."/>
            <person name="Manoli S."/>
            <person name="Lee T.H."/>
            <person name="Thi V.H."/>
            <person name="Chalabi S."/>
            <person name="Hu Q."/>
            <person name="Fan C."/>
            <person name="Tollenaere R."/>
            <person name="Lu Y."/>
            <person name="Battail C."/>
            <person name="Shen J."/>
            <person name="Sidebottom C.H."/>
            <person name="Wang X."/>
            <person name="Canaguier A."/>
            <person name="Chauveau A."/>
            <person name="Berard A."/>
            <person name="Deniot G."/>
            <person name="Guan M."/>
            <person name="Liu Z."/>
            <person name="Sun F."/>
            <person name="Lim Y.P."/>
            <person name="Lyons E."/>
            <person name="Town C.D."/>
            <person name="Bancroft I."/>
            <person name="Wang X."/>
            <person name="Meng J."/>
            <person name="Ma J."/>
            <person name="Pires J.C."/>
            <person name="King G.J."/>
            <person name="Brunel D."/>
            <person name="Delourme R."/>
            <person name="Renard M."/>
            <person name="Aury J.M."/>
            <person name="Adams K.L."/>
            <person name="Batley J."/>
            <person name="Snowdon R.J."/>
            <person name="Tost J."/>
            <person name="Edwards D."/>
            <person name="Zhou Y."/>
            <person name="Hua W."/>
            <person name="Sharpe A.G."/>
            <person name="Paterson A.H."/>
            <person name="Guan C."/>
            <person name="Wincker P."/>
        </authorList>
    </citation>
    <scope>NUCLEOTIDE SEQUENCE [LARGE SCALE GENOMIC DNA]</scope>
</reference>
<dbReference type="AlphaFoldDB" id="A0A078JST0"/>
<dbReference type="EMBL" id="LK042853">
    <property type="protein sequence ID" value="CDY70663.1"/>
    <property type="molecule type" value="Genomic_DNA"/>
</dbReference>
<sequence length="116" mass="13121">MECIDSSSLTTVLTPLTQSKQDSSFNSSSLITRRRWLYSYKKVLLTHTGSTPSNRKARCTLLLGSTLHVATKNSKHFYNELVEYKLILDKEQSVGPTKQVKLGFLIGLVPRESLWC</sequence>
<name>A0A078JST0_BRANA</name>
<dbReference type="Gramene" id="CDY70663">
    <property type="protein sequence ID" value="CDY70663"/>
    <property type="gene ID" value="GSBRNA2T00005124001"/>
</dbReference>
<gene>
    <name evidence="2" type="primary">BnaAnng34550D</name>
    <name evidence="1" type="ORF">DARMORV10_C03P04860.1</name>
    <name evidence="2" type="ORF">GSBRNA2T00005124001</name>
</gene>
<reference evidence="1" key="3">
    <citation type="submission" date="2021-01" db="EMBL/GenBank/DDBJ databases">
        <authorList>
            <consortium name="Genoscope - CEA"/>
            <person name="William W."/>
        </authorList>
    </citation>
    <scope>NUCLEOTIDE SEQUENCE</scope>
</reference>
<accession>A0A078JST0</accession>
<evidence type="ECO:0000313" key="2">
    <source>
        <dbReference type="EMBL" id="CDY70663.1"/>
    </source>
</evidence>
<reference evidence="2" key="2">
    <citation type="submission" date="2014-06" db="EMBL/GenBank/DDBJ databases">
        <authorList>
            <person name="Genoscope - CEA"/>
        </authorList>
    </citation>
    <scope>NUCLEOTIDE SEQUENCE</scope>
</reference>
<dbReference type="PaxDb" id="3708-A0A078JST0"/>
<dbReference type="Proteomes" id="UP001295469">
    <property type="component" value="Chromosome C03"/>
</dbReference>
<organism evidence="2">
    <name type="scientific">Brassica napus</name>
    <name type="common">Rape</name>
    <dbReference type="NCBI Taxonomy" id="3708"/>
    <lineage>
        <taxon>Eukaryota</taxon>
        <taxon>Viridiplantae</taxon>
        <taxon>Streptophyta</taxon>
        <taxon>Embryophyta</taxon>
        <taxon>Tracheophyta</taxon>
        <taxon>Spermatophyta</taxon>
        <taxon>Magnoliopsida</taxon>
        <taxon>eudicotyledons</taxon>
        <taxon>Gunneridae</taxon>
        <taxon>Pentapetalae</taxon>
        <taxon>rosids</taxon>
        <taxon>malvids</taxon>
        <taxon>Brassicales</taxon>
        <taxon>Brassicaceae</taxon>
        <taxon>Brassiceae</taxon>
        <taxon>Brassica</taxon>
    </lineage>
</organism>